<reference evidence="3" key="1">
    <citation type="submission" date="2016-04" db="EMBL/GenBank/DDBJ databases">
        <authorList>
            <person name="Tagini F."/>
        </authorList>
    </citation>
    <scope>NUCLEOTIDE SEQUENCE [LARGE SCALE GENOMIC DNA]</scope>
    <source>
        <strain evidence="3">CHUV0807</strain>
    </source>
</reference>
<evidence type="ECO:0000256" key="1">
    <source>
        <dbReference type="SAM" id="SignalP"/>
    </source>
</evidence>
<feature type="signal peptide" evidence="1">
    <location>
        <begin position="1"/>
        <end position="25"/>
    </location>
</feature>
<evidence type="ECO:0008006" key="4">
    <source>
        <dbReference type="Google" id="ProtNLM"/>
    </source>
</evidence>
<dbReference type="PROSITE" id="PS51257">
    <property type="entry name" value="PROKAR_LIPOPROTEIN"/>
    <property type="match status" value="1"/>
</dbReference>
<feature type="chain" id="PRO_5008674859" description="Lipoprotein" evidence="1">
    <location>
        <begin position="26"/>
        <end position="246"/>
    </location>
</feature>
<dbReference type="Proteomes" id="UP000190837">
    <property type="component" value="Unassembled WGS sequence"/>
</dbReference>
<gene>
    <name evidence="2" type="ORF">CHUV0807_1262</name>
</gene>
<dbReference type="RefSeq" id="WP_079540558.1">
    <property type="nucleotide sequence ID" value="NZ_CAUQEP010000009.1"/>
</dbReference>
<sequence length="246" mass="27226">MQHPLAKITALAAALALGGCMTAQQWTKNPPLTTVNEDQPLGGDNLVAFGQVSEDHAPLQAGQLILVGEIYWFAIDKAESAELTRVFTSDLPQQFLFTDKSGAKNYQALPVILDEKDRQHFSSEVCLRYDTTDPAEVAKLQALDFKSQKIGHYPAYGRCLAMNGTMFIKPPNLPYDQRFQKSLPIEIKVRHQKRETDMVNIVSNIALLPATLSADTVGSVVMTPAWIKAGMDYFMKDDQETPATKP</sequence>
<name>A0A1C3H4F5_9GAMM</name>
<dbReference type="EMBL" id="FKLO01000045">
    <property type="protein sequence ID" value="SAM64627.1"/>
    <property type="molecule type" value="Genomic_DNA"/>
</dbReference>
<organism evidence="2 3">
    <name type="scientific">Cardiobacterium hominis</name>
    <dbReference type="NCBI Taxonomy" id="2718"/>
    <lineage>
        <taxon>Bacteria</taxon>
        <taxon>Pseudomonadati</taxon>
        <taxon>Pseudomonadota</taxon>
        <taxon>Gammaproteobacteria</taxon>
        <taxon>Cardiobacteriales</taxon>
        <taxon>Cardiobacteriaceae</taxon>
        <taxon>Cardiobacterium</taxon>
    </lineage>
</organism>
<dbReference type="AlphaFoldDB" id="A0A1C3H4F5"/>
<protein>
    <recommendedName>
        <fullName evidence="4">Lipoprotein</fullName>
    </recommendedName>
</protein>
<evidence type="ECO:0000313" key="2">
    <source>
        <dbReference type="EMBL" id="SAM64627.1"/>
    </source>
</evidence>
<evidence type="ECO:0000313" key="3">
    <source>
        <dbReference type="Proteomes" id="UP000190837"/>
    </source>
</evidence>
<proteinExistence type="predicted"/>
<keyword evidence="1" id="KW-0732">Signal</keyword>
<accession>A0A1C3H4F5</accession>